<keyword evidence="1" id="KW-0812">Transmembrane</keyword>
<gene>
    <name evidence="2" type="ORF">A2996_00635</name>
</gene>
<keyword evidence="1" id="KW-0472">Membrane</keyword>
<proteinExistence type="predicted"/>
<dbReference type="STRING" id="1797579.A2996_00635"/>
<dbReference type="EMBL" id="MFAB01000013">
    <property type="protein sequence ID" value="OGD68879.1"/>
    <property type="molecule type" value="Genomic_DNA"/>
</dbReference>
<organism evidence="2 3">
    <name type="scientific">Candidatus Campbellbacteria bacterium RIFCSPLOWO2_01_FULL_34_15</name>
    <dbReference type="NCBI Taxonomy" id="1797579"/>
    <lineage>
        <taxon>Bacteria</taxon>
        <taxon>Candidatus Campbelliibacteriota</taxon>
    </lineage>
</organism>
<dbReference type="Proteomes" id="UP000176865">
    <property type="component" value="Unassembled WGS sequence"/>
</dbReference>
<dbReference type="AlphaFoldDB" id="A0A1F5EN90"/>
<reference evidence="2 3" key="1">
    <citation type="journal article" date="2016" name="Nat. Commun.">
        <title>Thousands of microbial genomes shed light on interconnected biogeochemical processes in an aquifer system.</title>
        <authorList>
            <person name="Anantharaman K."/>
            <person name="Brown C.T."/>
            <person name="Hug L.A."/>
            <person name="Sharon I."/>
            <person name="Castelle C.J."/>
            <person name="Probst A.J."/>
            <person name="Thomas B.C."/>
            <person name="Singh A."/>
            <person name="Wilkins M.J."/>
            <person name="Karaoz U."/>
            <person name="Brodie E.L."/>
            <person name="Williams K.H."/>
            <person name="Hubbard S.S."/>
            <person name="Banfield J.F."/>
        </authorList>
    </citation>
    <scope>NUCLEOTIDE SEQUENCE [LARGE SCALE GENOMIC DNA]</scope>
</reference>
<name>A0A1F5EN90_9BACT</name>
<evidence type="ECO:0000313" key="3">
    <source>
        <dbReference type="Proteomes" id="UP000176865"/>
    </source>
</evidence>
<comment type="caution">
    <text evidence="2">The sequence shown here is derived from an EMBL/GenBank/DDBJ whole genome shotgun (WGS) entry which is preliminary data.</text>
</comment>
<evidence type="ECO:0000313" key="2">
    <source>
        <dbReference type="EMBL" id="OGD68879.1"/>
    </source>
</evidence>
<accession>A0A1F5EN90</accession>
<sequence length="183" mass="20775">MIENKVLKWALILGIIVVLNLFFAYAMKVVYSEPKYEEFCQDKQVVEKIDTREMCLEQGGQWNENIYSDSPEKPIPVFDENGEIINPGYCDLYFTCNQEYQTAREGYERNVFMTLIGLGVISIVIGFVMATQPIVSVAFPLGGVLAFIVASIRYWQFASEFLQVGILGLALAVLVYLGIRKFK</sequence>
<feature type="transmembrane region" description="Helical" evidence="1">
    <location>
        <begin position="7"/>
        <end position="27"/>
    </location>
</feature>
<feature type="transmembrane region" description="Helical" evidence="1">
    <location>
        <begin position="111"/>
        <end position="130"/>
    </location>
</feature>
<evidence type="ECO:0000256" key="1">
    <source>
        <dbReference type="SAM" id="Phobius"/>
    </source>
</evidence>
<keyword evidence="1" id="KW-1133">Transmembrane helix</keyword>
<feature type="transmembrane region" description="Helical" evidence="1">
    <location>
        <begin position="137"/>
        <end position="155"/>
    </location>
</feature>
<feature type="transmembrane region" description="Helical" evidence="1">
    <location>
        <begin position="161"/>
        <end position="179"/>
    </location>
</feature>
<protein>
    <submittedName>
        <fullName evidence="2">Uncharacterized protein</fullName>
    </submittedName>
</protein>